<evidence type="ECO:0000256" key="3">
    <source>
        <dbReference type="ARBA" id="ARBA00022801"/>
    </source>
</evidence>
<proteinExistence type="predicted"/>
<feature type="transmembrane region" description="Helical" evidence="6">
    <location>
        <begin position="336"/>
        <end position="359"/>
    </location>
</feature>
<feature type="domain" description="Dynamin N-terminal" evidence="7">
    <location>
        <begin position="59"/>
        <end position="217"/>
    </location>
</feature>
<evidence type="ECO:0000256" key="2">
    <source>
        <dbReference type="ARBA" id="ARBA00022741"/>
    </source>
</evidence>
<evidence type="ECO:0000259" key="7">
    <source>
        <dbReference type="Pfam" id="PF00350"/>
    </source>
</evidence>
<dbReference type="InterPro" id="IPR027417">
    <property type="entry name" value="P-loop_NTPase"/>
</dbReference>
<keyword evidence="3" id="KW-0378">Hydrolase</keyword>
<evidence type="ECO:0000256" key="4">
    <source>
        <dbReference type="ARBA" id="ARBA00023134"/>
    </source>
</evidence>
<keyword evidence="4" id="KW-0342">GTP-binding</keyword>
<reference evidence="9" key="1">
    <citation type="journal article" date="2019" name="Int. J. Syst. Evol. Microbiol.">
        <title>The Global Catalogue of Microorganisms (GCM) 10K type strain sequencing project: providing services to taxonomists for standard genome sequencing and annotation.</title>
        <authorList>
            <consortium name="The Broad Institute Genomics Platform"/>
            <consortium name="The Broad Institute Genome Sequencing Center for Infectious Disease"/>
            <person name="Wu L."/>
            <person name="Ma J."/>
        </authorList>
    </citation>
    <scope>NUCLEOTIDE SEQUENCE [LARGE SCALE GENOMIC DNA]</scope>
    <source>
        <strain evidence="9">CGMCC 1.12922</strain>
    </source>
</reference>
<name>A0ABQ1QUG4_9RHOB</name>
<dbReference type="PANTHER" id="PTHR10465">
    <property type="entry name" value="TRANSMEMBRANE GTPASE FZO1"/>
    <property type="match status" value="1"/>
</dbReference>
<dbReference type="RefSeq" id="WP_188529088.1">
    <property type="nucleotide sequence ID" value="NZ_BMGI01000005.1"/>
</dbReference>
<dbReference type="SUPFAM" id="SSF52540">
    <property type="entry name" value="P-loop containing nucleoside triphosphate hydrolases"/>
    <property type="match status" value="1"/>
</dbReference>
<comment type="caution">
    <text evidence="8">The sequence shown here is derived from an EMBL/GenBank/DDBJ whole genome shotgun (WGS) entry which is preliminary data.</text>
</comment>
<evidence type="ECO:0000313" key="8">
    <source>
        <dbReference type="EMBL" id="GGD43486.1"/>
    </source>
</evidence>
<keyword evidence="6" id="KW-0812">Transmembrane</keyword>
<keyword evidence="9" id="KW-1185">Reference proteome</keyword>
<gene>
    <name evidence="8" type="ORF">GCM10011358_29130</name>
</gene>
<evidence type="ECO:0000313" key="9">
    <source>
        <dbReference type="Proteomes" id="UP000617355"/>
    </source>
</evidence>
<dbReference type="Gene3D" id="3.40.50.300">
    <property type="entry name" value="P-loop containing nucleotide triphosphate hydrolases"/>
    <property type="match status" value="1"/>
</dbReference>
<dbReference type="InterPro" id="IPR045063">
    <property type="entry name" value="Dynamin_N"/>
</dbReference>
<comment type="subcellular location">
    <subcellularLocation>
        <location evidence="1">Membrane</location>
    </subcellularLocation>
</comment>
<sequence length="507" mass="56872">MNQSLANRLARLEQHLKAENPVLLEVLPTYYKFDKILRRMGLIGRESSLASRISWWPLISVLGTFSSGKSSFINAYIGEKVQDTGNQAVDDKFTVICQRTSDTDANRTLPGTALDADPRFPFYRISSEIEKVAKGEGKHIESYLQLRTTRNPAIENKIIIDSPGFDADDQRRSTLRITDHIIDLSDLVLVFFDARHPEPGAMQDTLEHLVRRTAKRTDASKFLYILNQIDTAAKEDNPEDVVGAWQRAMAQAGLSAGQFFTIYNEAAAVPIENHALRERFREKRDTDLARIHARIAEVELHRNYRIVSFLETVAKEIEHDVLPQLKAARGRWRRGVAVIDVLAFALVVAATGGLLYALGWTPPEGMFGFDWMMAHRMEAGAVLIAALVMAGTVHFWARGMMTRRIARGLPEAYGEVDLDLRAAFLKGTRWFRTIFRRAPVGWSRRTATRLQVIRDTVAGHIQNLNDRYADPSAKARPVDLPGEVVTRAAAVEGEATGDATQEPLKDV</sequence>
<keyword evidence="6" id="KW-1133">Transmembrane helix</keyword>
<dbReference type="Pfam" id="PF00350">
    <property type="entry name" value="Dynamin_N"/>
    <property type="match status" value="1"/>
</dbReference>
<organism evidence="8 9">
    <name type="scientific">Sinisalibacter lacisalsi</name>
    <dbReference type="NCBI Taxonomy" id="1526570"/>
    <lineage>
        <taxon>Bacteria</taxon>
        <taxon>Pseudomonadati</taxon>
        <taxon>Pseudomonadota</taxon>
        <taxon>Alphaproteobacteria</taxon>
        <taxon>Rhodobacterales</taxon>
        <taxon>Roseobacteraceae</taxon>
        <taxon>Sinisalibacter</taxon>
    </lineage>
</organism>
<dbReference type="EMBL" id="BMGI01000005">
    <property type="protein sequence ID" value="GGD43486.1"/>
    <property type="molecule type" value="Genomic_DNA"/>
</dbReference>
<protein>
    <recommendedName>
        <fullName evidence="7">Dynamin N-terminal domain-containing protein</fullName>
    </recommendedName>
</protein>
<accession>A0ABQ1QUG4</accession>
<evidence type="ECO:0000256" key="6">
    <source>
        <dbReference type="SAM" id="Phobius"/>
    </source>
</evidence>
<keyword evidence="5 6" id="KW-0472">Membrane</keyword>
<evidence type="ECO:0000256" key="5">
    <source>
        <dbReference type="ARBA" id="ARBA00023136"/>
    </source>
</evidence>
<dbReference type="Proteomes" id="UP000617355">
    <property type="component" value="Unassembled WGS sequence"/>
</dbReference>
<dbReference type="InterPro" id="IPR027094">
    <property type="entry name" value="Mitofusin_fam"/>
</dbReference>
<dbReference type="PANTHER" id="PTHR10465:SF0">
    <property type="entry name" value="SARCALUMENIN"/>
    <property type="match status" value="1"/>
</dbReference>
<evidence type="ECO:0000256" key="1">
    <source>
        <dbReference type="ARBA" id="ARBA00004370"/>
    </source>
</evidence>
<feature type="transmembrane region" description="Helical" evidence="6">
    <location>
        <begin position="379"/>
        <end position="397"/>
    </location>
</feature>
<keyword evidence="2" id="KW-0547">Nucleotide-binding</keyword>